<dbReference type="EMBL" id="JAUEPR010000002">
    <property type="protein sequence ID" value="KAK0489252.1"/>
    <property type="molecule type" value="Genomic_DNA"/>
</dbReference>
<evidence type="ECO:0000313" key="3">
    <source>
        <dbReference type="Proteomes" id="UP001175227"/>
    </source>
</evidence>
<keyword evidence="1" id="KW-0472">Membrane</keyword>
<feature type="transmembrane region" description="Helical" evidence="1">
    <location>
        <begin position="54"/>
        <end position="71"/>
    </location>
</feature>
<comment type="caution">
    <text evidence="2">The sequence shown here is derived from an EMBL/GenBank/DDBJ whole genome shotgun (WGS) entry which is preliminary data.</text>
</comment>
<keyword evidence="1" id="KW-1133">Transmembrane helix</keyword>
<reference evidence="2" key="1">
    <citation type="submission" date="2023-06" db="EMBL/GenBank/DDBJ databases">
        <authorList>
            <consortium name="Lawrence Berkeley National Laboratory"/>
            <person name="Ahrendt S."/>
            <person name="Sahu N."/>
            <person name="Indic B."/>
            <person name="Wong-Bajracharya J."/>
            <person name="Merenyi Z."/>
            <person name="Ke H.-M."/>
            <person name="Monk M."/>
            <person name="Kocsube S."/>
            <person name="Drula E."/>
            <person name="Lipzen A."/>
            <person name="Balint B."/>
            <person name="Henrissat B."/>
            <person name="Andreopoulos B."/>
            <person name="Martin F.M."/>
            <person name="Harder C.B."/>
            <person name="Rigling D."/>
            <person name="Ford K.L."/>
            <person name="Foster G.D."/>
            <person name="Pangilinan J."/>
            <person name="Papanicolaou A."/>
            <person name="Barry K."/>
            <person name="LaButti K."/>
            <person name="Viragh M."/>
            <person name="Koriabine M."/>
            <person name="Yan M."/>
            <person name="Riley R."/>
            <person name="Champramary S."/>
            <person name="Plett K.L."/>
            <person name="Tsai I.J."/>
            <person name="Slot J."/>
            <person name="Sipos G."/>
            <person name="Plett J."/>
            <person name="Nagy L.G."/>
            <person name="Grigoriev I.V."/>
        </authorList>
    </citation>
    <scope>NUCLEOTIDE SEQUENCE</scope>
    <source>
        <strain evidence="2">ICMP 16352</strain>
    </source>
</reference>
<proteinExistence type="predicted"/>
<name>A0AA39UH77_9AGAR</name>
<keyword evidence="3" id="KW-1185">Reference proteome</keyword>
<gene>
    <name evidence="2" type="ORF">IW261DRAFT_1414620</name>
</gene>
<sequence length="216" mass="24671">MARTVLLPSLWYSRPLIVDLDILYFKVNLGYILVLNVGIFFLPAEDLSSYTSPLLSFSAMLHLICAAPYVVYRDHTGLFPSYFSSFFLIFNFYMRLDYGLSRIKYTLLCFGVQANNNALFYVYCTPRREACTFCFFLYALLASVVADYAAMLSVIYAELFNDTNKICMADAPEFLGRESQPPPPPYVEYIDLVYTPDENLADVRSQNLQLELEGNG</sequence>
<evidence type="ECO:0000256" key="1">
    <source>
        <dbReference type="SAM" id="Phobius"/>
    </source>
</evidence>
<feature type="transmembrane region" description="Helical" evidence="1">
    <location>
        <begin position="135"/>
        <end position="156"/>
    </location>
</feature>
<feature type="transmembrane region" description="Helical" evidence="1">
    <location>
        <begin position="77"/>
        <end position="93"/>
    </location>
</feature>
<accession>A0AA39UH77</accession>
<feature type="transmembrane region" description="Helical" evidence="1">
    <location>
        <begin position="22"/>
        <end position="42"/>
    </location>
</feature>
<evidence type="ECO:0000313" key="2">
    <source>
        <dbReference type="EMBL" id="KAK0489252.1"/>
    </source>
</evidence>
<protein>
    <submittedName>
        <fullName evidence="2">Uncharacterized protein</fullName>
    </submittedName>
</protein>
<dbReference type="Proteomes" id="UP001175227">
    <property type="component" value="Unassembled WGS sequence"/>
</dbReference>
<dbReference type="AlphaFoldDB" id="A0AA39UH77"/>
<keyword evidence="1" id="KW-0812">Transmembrane</keyword>
<organism evidence="2 3">
    <name type="scientific">Armillaria novae-zelandiae</name>
    <dbReference type="NCBI Taxonomy" id="153914"/>
    <lineage>
        <taxon>Eukaryota</taxon>
        <taxon>Fungi</taxon>
        <taxon>Dikarya</taxon>
        <taxon>Basidiomycota</taxon>
        <taxon>Agaricomycotina</taxon>
        <taxon>Agaricomycetes</taxon>
        <taxon>Agaricomycetidae</taxon>
        <taxon>Agaricales</taxon>
        <taxon>Marasmiineae</taxon>
        <taxon>Physalacriaceae</taxon>
        <taxon>Armillaria</taxon>
    </lineage>
</organism>